<feature type="compositionally biased region" description="Acidic residues" evidence="3">
    <location>
        <begin position="160"/>
        <end position="171"/>
    </location>
</feature>
<dbReference type="FunCoup" id="I1GX53">
    <property type="interactions" value="8"/>
</dbReference>
<dbReference type="PROSITE" id="PS50217">
    <property type="entry name" value="BZIP"/>
    <property type="match status" value="1"/>
</dbReference>
<sequence length="177" mass="18992">MQRDLASLACYSSAAGAASFFLPQAQQQPGSSSSDVVVDGLLGSVSVGGHGHGHHGPQCSGGAGASWRAAGAPVDVAGSCEEARRKARRLASNRESARRSRVRRRRQLDELSACAAELRADNQRLVVALNRAEARHARVVRENQRLREEARRLRERLGESGDDDEEDEEEAAAGRAP</sequence>
<proteinExistence type="predicted"/>
<protein>
    <recommendedName>
        <fullName evidence="4">BZIP domain-containing protein</fullName>
    </recommendedName>
</protein>
<evidence type="ECO:0000313" key="6">
    <source>
        <dbReference type="EnsemblPlants" id="PNT75607"/>
    </source>
</evidence>
<evidence type="ECO:0000259" key="4">
    <source>
        <dbReference type="PROSITE" id="PS50217"/>
    </source>
</evidence>
<dbReference type="SUPFAM" id="SSF57959">
    <property type="entry name" value="Leucine zipper domain"/>
    <property type="match status" value="1"/>
</dbReference>
<dbReference type="Proteomes" id="UP000008810">
    <property type="component" value="Chromosome 1"/>
</dbReference>
<reference evidence="6" key="3">
    <citation type="submission" date="2018-08" db="UniProtKB">
        <authorList>
            <consortium name="EnsemblPlants"/>
        </authorList>
    </citation>
    <scope>IDENTIFICATION</scope>
    <source>
        <strain evidence="6">cv. Bd21</strain>
    </source>
</reference>
<evidence type="ECO:0000256" key="1">
    <source>
        <dbReference type="ARBA" id="ARBA00023015"/>
    </source>
</evidence>
<reference evidence="5 6" key="1">
    <citation type="journal article" date="2010" name="Nature">
        <title>Genome sequencing and analysis of the model grass Brachypodium distachyon.</title>
        <authorList>
            <consortium name="International Brachypodium Initiative"/>
        </authorList>
    </citation>
    <scope>NUCLEOTIDE SEQUENCE [LARGE SCALE GENOMIC DNA]</scope>
    <source>
        <strain evidence="5 6">Bd21</strain>
    </source>
</reference>
<gene>
    <name evidence="6" type="primary">LOC104582141</name>
    <name evidence="5" type="ORF">BRADI_1g35552v3</name>
</gene>
<dbReference type="Gramene" id="PNT75607">
    <property type="protein sequence ID" value="PNT75607"/>
    <property type="gene ID" value="BRADI_1g35552v3"/>
</dbReference>
<dbReference type="PANTHER" id="PTHR46324:SF8">
    <property type="entry name" value="OCS ELEMENT-BINDING FACTOR 1"/>
    <property type="match status" value="1"/>
</dbReference>
<dbReference type="InterPro" id="IPR046347">
    <property type="entry name" value="bZIP_sf"/>
</dbReference>
<dbReference type="HOGENOM" id="CLU_1519912_0_0_1"/>
<dbReference type="PANTHER" id="PTHR46324">
    <property type="entry name" value="BASIC LEUCINE ZIPPER 43-RELATED"/>
    <property type="match status" value="1"/>
</dbReference>
<accession>I1GX53</accession>
<evidence type="ECO:0000256" key="2">
    <source>
        <dbReference type="ARBA" id="ARBA00023163"/>
    </source>
</evidence>
<organism evidence="5">
    <name type="scientific">Brachypodium distachyon</name>
    <name type="common">Purple false brome</name>
    <name type="synonym">Trachynia distachya</name>
    <dbReference type="NCBI Taxonomy" id="15368"/>
    <lineage>
        <taxon>Eukaryota</taxon>
        <taxon>Viridiplantae</taxon>
        <taxon>Streptophyta</taxon>
        <taxon>Embryophyta</taxon>
        <taxon>Tracheophyta</taxon>
        <taxon>Spermatophyta</taxon>
        <taxon>Magnoliopsida</taxon>
        <taxon>Liliopsida</taxon>
        <taxon>Poales</taxon>
        <taxon>Poaceae</taxon>
        <taxon>BOP clade</taxon>
        <taxon>Pooideae</taxon>
        <taxon>Stipodae</taxon>
        <taxon>Brachypodieae</taxon>
        <taxon>Brachypodium</taxon>
    </lineage>
</organism>
<evidence type="ECO:0000256" key="3">
    <source>
        <dbReference type="SAM" id="MobiDB-lite"/>
    </source>
</evidence>
<dbReference type="GeneID" id="104582141"/>
<dbReference type="EnsemblPlants" id="PNT75607">
    <property type="protein sequence ID" value="PNT75607"/>
    <property type="gene ID" value="BRADI_1g35552v3"/>
</dbReference>
<dbReference type="KEGG" id="bdi:104582141"/>
<dbReference type="GO" id="GO:0003700">
    <property type="term" value="F:DNA-binding transcription factor activity"/>
    <property type="evidence" value="ECO:0007669"/>
    <property type="project" value="InterPro"/>
</dbReference>
<dbReference type="PROSITE" id="PS00036">
    <property type="entry name" value="BZIP_BASIC"/>
    <property type="match status" value="1"/>
</dbReference>
<dbReference type="AlphaFoldDB" id="I1GX53"/>
<dbReference type="Gene3D" id="1.20.5.170">
    <property type="match status" value="1"/>
</dbReference>
<dbReference type="eggNOG" id="ENOG502R5QK">
    <property type="taxonomic scope" value="Eukaryota"/>
</dbReference>
<name>I1GX53_BRADI</name>
<feature type="region of interest" description="Disordered" evidence="3">
    <location>
        <begin position="153"/>
        <end position="177"/>
    </location>
</feature>
<dbReference type="Pfam" id="PF00170">
    <property type="entry name" value="bZIP_1"/>
    <property type="match status" value="1"/>
</dbReference>
<dbReference type="InterPro" id="IPR004827">
    <property type="entry name" value="bZIP"/>
</dbReference>
<dbReference type="STRING" id="15368.I1GX53"/>
<dbReference type="RefSeq" id="XP_010229791.1">
    <property type="nucleotide sequence ID" value="XM_010231489.3"/>
</dbReference>
<reference evidence="5" key="2">
    <citation type="submission" date="2017-06" db="EMBL/GenBank/DDBJ databases">
        <title>WGS assembly of Brachypodium distachyon.</title>
        <authorList>
            <consortium name="The International Brachypodium Initiative"/>
            <person name="Lucas S."/>
            <person name="Harmon-Smith M."/>
            <person name="Lail K."/>
            <person name="Tice H."/>
            <person name="Grimwood J."/>
            <person name="Bruce D."/>
            <person name="Barry K."/>
            <person name="Shu S."/>
            <person name="Lindquist E."/>
            <person name="Wang M."/>
            <person name="Pitluck S."/>
            <person name="Vogel J.P."/>
            <person name="Garvin D.F."/>
            <person name="Mockler T.C."/>
            <person name="Schmutz J."/>
            <person name="Rokhsar D."/>
            <person name="Bevan M.W."/>
        </authorList>
    </citation>
    <scope>NUCLEOTIDE SEQUENCE</scope>
    <source>
        <strain evidence="5">Bd21</strain>
    </source>
</reference>
<evidence type="ECO:0000313" key="7">
    <source>
        <dbReference type="Proteomes" id="UP000008810"/>
    </source>
</evidence>
<dbReference type="SMART" id="SM00338">
    <property type="entry name" value="BRLZ"/>
    <property type="match status" value="1"/>
</dbReference>
<keyword evidence="7" id="KW-1185">Reference proteome</keyword>
<keyword evidence="1" id="KW-0805">Transcription regulation</keyword>
<feature type="domain" description="BZIP" evidence="4">
    <location>
        <begin position="83"/>
        <end position="125"/>
    </location>
</feature>
<dbReference type="OMA" id="DFAHEPS"/>
<dbReference type="InterPro" id="IPR044521">
    <property type="entry name" value="AtbZIP8/43"/>
</dbReference>
<keyword evidence="2" id="KW-0804">Transcription</keyword>
<evidence type="ECO:0000313" key="5">
    <source>
        <dbReference type="EMBL" id="PNT75607.1"/>
    </source>
</evidence>
<dbReference type="EMBL" id="CM000880">
    <property type="protein sequence ID" value="PNT75607.1"/>
    <property type="molecule type" value="Genomic_DNA"/>
</dbReference>